<keyword evidence="11" id="KW-0808">Transferase</keyword>
<dbReference type="PANTHER" id="PTHR43707:SF1">
    <property type="entry name" value="HISTIDINE--TRNA LIGASE, MITOCHONDRIAL-RELATED"/>
    <property type="match status" value="1"/>
</dbReference>
<evidence type="ECO:0000256" key="6">
    <source>
        <dbReference type="ARBA" id="ARBA00020397"/>
    </source>
</evidence>
<comment type="subcellular location">
    <subcellularLocation>
        <location evidence="1 9">Cytoplasm</location>
    </subcellularLocation>
</comment>
<dbReference type="PROSITE" id="PS50862">
    <property type="entry name" value="AA_TRNA_LIGASE_II"/>
    <property type="match status" value="1"/>
</dbReference>
<keyword evidence="9" id="KW-0368">Histidine biosynthesis</keyword>
<dbReference type="GO" id="GO:0004821">
    <property type="term" value="F:histidine-tRNA ligase activity"/>
    <property type="evidence" value="ECO:0007669"/>
    <property type="project" value="TreeGrafter"/>
</dbReference>
<dbReference type="InterPro" id="IPR004517">
    <property type="entry name" value="HisZ"/>
</dbReference>
<reference evidence="11 12" key="1">
    <citation type="journal article" date="2014" name="Genome Announc.">
        <title>Draft Genome Sequence of Magnetospirillum sp. Strain SO-1, a Freshwater Magnetotactic Bacterium Isolated from the Ol'khovka River, Russia.</title>
        <authorList>
            <person name="Grouzdev D.S."/>
            <person name="Dziuba M.V."/>
            <person name="Sukhacheva M.S."/>
            <person name="Mardanov A.V."/>
            <person name="Beletskiy A.V."/>
            <person name="Kuznetsov B.B."/>
            <person name="Skryabin K.G."/>
        </authorList>
    </citation>
    <scope>NUCLEOTIDE SEQUENCE [LARGE SCALE GENOMIC DNA]</scope>
    <source>
        <strain evidence="11 12">SO-1</strain>
    </source>
</reference>
<dbReference type="SUPFAM" id="SSF55681">
    <property type="entry name" value="Class II aaRS and biotin synthetases"/>
    <property type="match status" value="1"/>
</dbReference>
<dbReference type="Proteomes" id="UP000011744">
    <property type="component" value="Unassembled WGS sequence"/>
</dbReference>
<evidence type="ECO:0000256" key="2">
    <source>
        <dbReference type="ARBA" id="ARBA00004667"/>
    </source>
</evidence>
<evidence type="ECO:0000313" key="11">
    <source>
        <dbReference type="EMBL" id="EME69639.1"/>
    </source>
</evidence>
<comment type="subunit">
    <text evidence="5">Homodimer.</text>
</comment>
<keyword evidence="9" id="KW-0028">Amino-acid biosynthesis</keyword>
<comment type="function">
    <text evidence="8 9">Required for the first step of histidine biosynthesis. May allow the feedback regulation of ATP phosphoribosyltransferase activity by histidine.</text>
</comment>
<dbReference type="EMBL" id="AONQ01000030">
    <property type="protein sequence ID" value="EME69639.1"/>
    <property type="molecule type" value="Genomic_DNA"/>
</dbReference>
<keyword evidence="12" id="KW-1185">Reference proteome</keyword>
<evidence type="ECO:0000313" key="12">
    <source>
        <dbReference type="Proteomes" id="UP000011744"/>
    </source>
</evidence>
<dbReference type="AlphaFoldDB" id="M3AAX7"/>
<evidence type="ECO:0000259" key="10">
    <source>
        <dbReference type="PROSITE" id="PS50862"/>
    </source>
</evidence>
<comment type="subunit">
    <text evidence="4 9">Heteromultimer composed of HisG and HisZ subunits.</text>
</comment>
<dbReference type="InterPro" id="IPR041715">
    <property type="entry name" value="HisRS-like_core"/>
</dbReference>
<dbReference type="InterPro" id="IPR006195">
    <property type="entry name" value="aa-tRNA-synth_II"/>
</dbReference>
<keyword evidence="7 9" id="KW-0963">Cytoplasm</keyword>
<evidence type="ECO:0000256" key="7">
    <source>
        <dbReference type="ARBA" id="ARBA00022490"/>
    </source>
</evidence>
<evidence type="ECO:0000256" key="4">
    <source>
        <dbReference type="ARBA" id="ARBA00011496"/>
    </source>
</evidence>
<dbReference type="HAMAP" id="MF_00125">
    <property type="entry name" value="HisZ"/>
    <property type="match status" value="1"/>
</dbReference>
<sequence length="380" mass="39822">MTESANRALLPAGLRDMLPPDAEFEASVVHSLMSLFARHGYDRVKPPLIEFEESLLDGAGGGTSSQTFRVMDPMSQKMMGLRADMTPQVDRIAATRLGAQPRPLRLSYAGQVLRVKGSQLRPERQFGQAGIELIGSDAATADAEVLVMTAEALIDQGVPGVSADLALPTLVPAVFAAYSIVGETAERLRAALDHKDSAMVAALGGAAAPLLQALIAAAGPAGRALAELRALDLPPAAAAERERLGRVVELAAADLPSLTLTVDPVENRGFEYHTGLSFTLFARNIGAELGRGGRYQGGGEPATGATLFMDSVLAALPGPKPAKRLFVPAGTPRAWAQAFRAQGWVTVSGLDPAADPLVEARRQGCRHRLGSDGIVDVELG</sequence>
<comment type="miscellaneous">
    <text evidence="9">This function is generally fulfilled by the C-terminal part of HisG, which is missing in some bacteria such as this one.</text>
</comment>
<gene>
    <name evidence="9" type="primary">hisZ</name>
    <name evidence="11" type="ORF">H261_12466</name>
</gene>
<evidence type="ECO:0000256" key="8">
    <source>
        <dbReference type="ARBA" id="ARBA00025246"/>
    </source>
</evidence>
<comment type="caution">
    <text evidence="11">The sequence shown here is derived from an EMBL/GenBank/DDBJ whole genome shotgun (WGS) entry which is preliminary data.</text>
</comment>
<dbReference type="Gene3D" id="3.30.930.10">
    <property type="entry name" value="Bira Bifunctional Protein, Domain 2"/>
    <property type="match status" value="1"/>
</dbReference>
<accession>M3AAX7</accession>
<evidence type="ECO:0000256" key="5">
    <source>
        <dbReference type="ARBA" id="ARBA00011738"/>
    </source>
</evidence>
<dbReference type="GO" id="GO:0005737">
    <property type="term" value="C:cytoplasm"/>
    <property type="evidence" value="ECO:0007669"/>
    <property type="project" value="UniProtKB-SubCell"/>
</dbReference>
<dbReference type="GO" id="GO:0016757">
    <property type="term" value="F:glycosyltransferase activity"/>
    <property type="evidence" value="ECO:0007669"/>
    <property type="project" value="UniProtKB-KW"/>
</dbReference>
<dbReference type="InterPro" id="IPR045864">
    <property type="entry name" value="aa-tRNA-synth_II/BPL/LPL"/>
</dbReference>
<evidence type="ECO:0000256" key="3">
    <source>
        <dbReference type="ARBA" id="ARBA00005539"/>
    </source>
</evidence>
<dbReference type="GO" id="GO:0006427">
    <property type="term" value="P:histidyl-tRNA aminoacylation"/>
    <property type="evidence" value="ECO:0007669"/>
    <property type="project" value="TreeGrafter"/>
</dbReference>
<dbReference type="InterPro" id="IPR004516">
    <property type="entry name" value="HisRS/HisZ"/>
</dbReference>
<feature type="domain" description="Aminoacyl-transfer RNA synthetases class-II family profile" evidence="10">
    <location>
        <begin position="28"/>
        <end position="293"/>
    </location>
</feature>
<dbReference type="STRING" id="1244869.H261_12466"/>
<name>M3AAX7_9PROT</name>
<organism evidence="11 12">
    <name type="scientific">Paramagnetospirillum caucaseum</name>
    <dbReference type="NCBI Taxonomy" id="1244869"/>
    <lineage>
        <taxon>Bacteria</taxon>
        <taxon>Pseudomonadati</taxon>
        <taxon>Pseudomonadota</taxon>
        <taxon>Alphaproteobacteria</taxon>
        <taxon>Rhodospirillales</taxon>
        <taxon>Magnetospirillaceae</taxon>
        <taxon>Paramagnetospirillum</taxon>
    </lineage>
</organism>
<keyword evidence="11" id="KW-0328">Glycosyltransferase</keyword>
<dbReference type="GO" id="GO:0000105">
    <property type="term" value="P:L-histidine biosynthetic process"/>
    <property type="evidence" value="ECO:0007669"/>
    <property type="project" value="UniProtKB-UniRule"/>
</dbReference>
<dbReference type="PANTHER" id="PTHR43707">
    <property type="entry name" value="HISTIDYL-TRNA SYNTHETASE"/>
    <property type="match status" value="1"/>
</dbReference>
<dbReference type="eggNOG" id="COG3705">
    <property type="taxonomic scope" value="Bacteria"/>
</dbReference>
<proteinExistence type="inferred from homology"/>
<dbReference type="PATRIC" id="fig|1244869.3.peg.2516"/>
<protein>
    <recommendedName>
        <fullName evidence="6 9">ATP phosphoribosyltransferase regulatory subunit</fullName>
    </recommendedName>
</protein>
<dbReference type="Pfam" id="PF13393">
    <property type="entry name" value="tRNA-synt_His"/>
    <property type="match status" value="1"/>
</dbReference>
<evidence type="ECO:0000256" key="1">
    <source>
        <dbReference type="ARBA" id="ARBA00004496"/>
    </source>
</evidence>
<dbReference type="UniPathway" id="UPA00031">
    <property type="reaction ID" value="UER00006"/>
</dbReference>
<comment type="similarity">
    <text evidence="3 9">Belongs to the class-II aminoacyl-tRNA synthetase family. HisZ subfamily.</text>
</comment>
<dbReference type="RefSeq" id="WP_008617949.1">
    <property type="nucleotide sequence ID" value="NZ_AONQ01000030.1"/>
</dbReference>
<comment type="pathway">
    <text evidence="2 9">Amino-acid biosynthesis; L-histidine biosynthesis; L-histidine from 5-phospho-alpha-D-ribose 1-diphosphate: step 1/9.</text>
</comment>
<dbReference type="OrthoDB" id="9769617at2"/>
<evidence type="ECO:0000256" key="9">
    <source>
        <dbReference type="HAMAP-Rule" id="MF_00125"/>
    </source>
</evidence>